<keyword evidence="2" id="KW-0812">Transmembrane</keyword>
<dbReference type="Proteomes" id="UP000198914">
    <property type="component" value="Unassembled WGS sequence"/>
</dbReference>
<feature type="transmembrane region" description="Helical" evidence="2">
    <location>
        <begin position="352"/>
        <end position="376"/>
    </location>
</feature>
<dbReference type="EMBL" id="FNPX01000001">
    <property type="protein sequence ID" value="SDY33374.1"/>
    <property type="molecule type" value="Genomic_DNA"/>
</dbReference>
<protein>
    <submittedName>
        <fullName evidence="3">O-antigen ligase</fullName>
    </submittedName>
</protein>
<feature type="region of interest" description="Disordered" evidence="1">
    <location>
        <begin position="1"/>
        <end position="21"/>
    </location>
</feature>
<organism evidence="3 4">
    <name type="scientific">Jannaschia faecimaris</name>
    <dbReference type="NCBI Taxonomy" id="1244108"/>
    <lineage>
        <taxon>Bacteria</taxon>
        <taxon>Pseudomonadati</taxon>
        <taxon>Pseudomonadota</taxon>
        <taxon>Alphaproteobacteria</taxon>
        <taxon>Rhodobacterales</taxon>
        <taxon>Roseobacteraceae</taxon>
        <taxon>Jannaschia</taxon>
    </lineage>
</organism>
<dbReference type="AlphaFoldDB" id="A0A1H3J2G5"/>
<feature type="transmembrane region" description="Helical" evidence="2">
    <location>
        <begin position="29"/>
        <end position="46"/>
    </location>
</feature>
<dbReference type="PANTHER" id="PTHR37422:SF13">
    <property type="entry name" value="LIPOPOLYSACCHARIDE BIOSYNTHESIS PROTEIN PA4999-RELATED"/>
    <property type="match status" value="1"/>
</dbReference>
<accession>A0A1H3J2G5</accession>
<name>A0A1H3J2G5_9RHOB</name>
<gene>
    <name evidence="3" type="ORF">SAMN05444004_101166</name>
</gene>
<feature type="region of interest" description="Disordered" evidence="1">
    <location>
        <begin position="449"/>
        <end position="476"/>
    </location>
</feature>
<feature type="transmembrane region" description="Helical" evidence="2">
    <location>
        <begin position="266"/>
        <end position="283"/>
    </location>
</feature>
<keyword evidence="3" id="KW-0436">Ligase</keyword>
<evidence type="ECO:0000256" key="2">
    <source>
        <dbReference type="SAM" id="Phobius"/>
    </source>
</evidence>
<feature type="transmembrane region" description="Helical" evidence="2">
    <location>
        <begin position="224"/>
        <end position="254"/>
    </location>
</feature>
<keyword evidence="2" id="KW-0472">Membrane</keyword>
<feature type="transmembrane region" description="Helical" evidence="2">
    <location>
        <begin position="52"/>
        <end position="73"/>
    </location>
</feature>
<keyword evidence="2" id="KW-1133">Transmembrane helix</keyword>
<evidence type="ECO:0000313" key="4">
    <source>
        <dbReference type="Proteomes" id="UP000198914"/>
    </source>
</evidence>
<dbReference type="STRING" id="1244108.SAMN05444004_101166"/>
<evidence type="ECO:0000256" key="1">
    <source>
        <dbReference type="SAM" id="MobiDB-lite"/>
    </source>
</evidence>
<proteinExistence type="predicted"/>
<dbReference type="InterPro" id="IPR051533">
    <property type="entry name" value="WaaL-like"/>
</dbReference>
<dbReference type="PANTHER" id="PTHR37422">
    <property type="entry name" value="TEICHURONIC ACID BIOSYNTHESIS PROTEIN TUAE"/>
    <property type="match status" value="1"/>
</dbReference>
<feature type="transmembrane region" description="Helical" evidence="2">
    <location>
        <begin position="80"/>
        <end position="99"/>
    </location>
</feature>
<keyword evidence="4" id="KW-1185">Reference proteome</keyword>
<dbReference type="GO" id="GO:0016874">
    <property type="term" value="F:ligase activity"/>
    <property type="evidence" value="ECO:0007669"/>
    <property type="project" value="UniProtKB-KW"/>
</dbReference>
<feature type="transmembrane region" description="Helical" evidence="2">
    <location>
        <begin position="135"/>
        <end position="153"/>
    </location>
</feature>
<dbReference type="OrthoDB" id="264250at2"/>
<reference evidence="4" key="1">
    <citation type="submission" date="2016-10" db="EMBL/GenBank/DDBJ databases">
        <authorList>
            <person name="Varghese N."/>
            <person name="Submissions S."/>
        </authorList>
    </citation>
    <scope>NUCLEOTIDE SEQUENCE [LARGE SCALE GENOMIC DNA]</scope>
    <source>
        <strain evidence="4">DSM 100420</strain>
    </source>
</reference>
<sequence length="476" mass="52615">MTATLTNPPRRATSQNAPDSQARATSDKLPFLVVLYLLCVILPVSMNVGGVYLTTLRVLLLLVTLPMLVSLLIGRYGKTIPTDWLFLAHAVWLTLALAVNNPDRVIQQAPSVGVEFLGGYVLARTTIRTRTQFIAMCKWLVALVLCLLPFALLETQTGDPLILRAIRALPGVTSVDITRDDPRLGMARVQTTFAHPIHFGLFCSIAFSLAFVGLHNVYGNTRRFISAALVALAGFTALSSGALLAIALQVALIGWAFTFRKTEKRWWLLIGLFVLMWVAIDIVSNRGPFQVFMSYATFSAHNAYWRSIIFEWGIMNIFGSVENNVPASPWFGIGLNDWARPDYMFSGSMDNFWLVMGVRYGFPGFLLIALGFVMQVKSLMQLKLPHGHPSLFIRRACVFTFLGLSFTLATVHVWGNVYSFVMFFVGATGWMVQTSAMDDAGGGVPLPATSERKGANYSRFAPRTGPAARPYARQPR</sequence>
<feature type="transmembrane region" description="Helical" evidence="2">
    <location>
        <begin position="193"/>
        <end position="212"/>
    </location>
</feature>
<dbReference type="RefSeq" id="WP_092640840.1">
    <property type="nucleotide sequence ID" value="NZ_FNPX01000001.1"/>
</dbReference>
<evidence type="ECO:0000313" key="3">
    <source>
        <dbReference type="EMBL" id="SDY33374.1"/>
    </source>
</evidence>